<comment type="similarity">
    <text evidence="2">Belongs to the CDC73 family.</text>
</comment>
<sequence>MSSADALLSLRSAIQSKASISFAAADGSPTQNLSSAILIVLPSSQSFPKTTPTRLRKGSNEYYALEAVYLAWLLRNATSAEYMKQVRDNGVSTGFVSVTERKGVVDWLEGNVDDLPGRIASALPSSTSSAASVGAPKESASTTTPPSTPPRSSSSLHSGPQHQQKSSTSAALASSASGVSASIASVSPQKRRYVPDTADTEVVKKIKQQEVELRDRNTVLRGVKHNNFSSVSQVYAEKLKKLRESSRPGAAVPVPATPTPDPKMQARKARNMYPIIMISSSPTALITMHNVKRFLQESTFETSQSAKARAAAEGNTRPDDLIPLYRRLTAIDSSGKETIGQTKYFIVDSVEALSKFGADAWDRVVCVMTTGQAWQFRPYKWSEPRVLFHHVKGVHVSWANDPPNPKIKDWNVTELKIDQHRRHVDKSTVAHFWKILDDWTLANKPWLMKT</sequence>
<feature type="compositionally biased region" description="Low complexity" evidence="5">
    <location>
        <begin position="120"/>
        <end position="155"/>
    </location>
</feature>
<dbReference type="InterPro" id="IPR031336">
    <property type="entry name" value="CDC73_C"/>
</dbReference>
<feature type="compositionally biased region" description="Polar residues" evidence="5">
    <location>
        <begin position="156"/>
        <end position="165"/>
    </location>
</feature>
<evidence type="ECO:0000259" key="6">
    <source>
        <dbReference type="Pfam" id="PF05179"/>
    </source>
</evidence>
<dbReference type="GO" id="GO:0000993">
    <property type="term" value="F:RNA polymerase II complex binding"/>
    <property type="evidence" value="ECO:0007669"/>
    <property type="project" value="TreeGrafter"/>
</dbReference>
<evidence type="ECO:0000256" key="4">
    <source>
        <dbReference type="ARBA" id="ARBA00023242"/>
    </source>
</evidence>
<comment type="subcellular location">
    <subcellularLocation>
        <location evidence="1">Nucleus</location>
    </subcellularLocation>
</comment>
<evidence type="ECO:0000313" key="7">
    <source>
        <dbReference type="EMBL" id="THV07383.1"/>
    </source>
</evidence>
<gene>
    <name evidence="7" type="ORF">K435DRAFT_825620</name>
</gene>
<evidence type="ECO:0000256" key="3">
    <source>
        <dbReference type="ARBA" id="ARBA00023163"/>
    </source>
</evidence>
<dbReference type="Proteomes" id="UP000297245">
    <property type="component" value="Unassembled WGS sequence"/>
</dbReference>
<feature type="region of interest" description="Disordered" evidence="5">
    <location>
        <begin position="119"/>
        <end position="173"/>
    </location>
</feature>
<dbReference type="OrthoDB" id="2186602at2759"/>
<keyword evidence="3" id="KW-0804">Transcription</keyword>
<dbReference type="AlphaFoldDB" id="A0A4S8MVP4"/>
<evidence type="ECO:0000313" key="8">
    <source>
        <dbReference type="Proteomes" id="UP000297245"/>
    </source>
</evidence>
<accession>A0A4S8MVP4</accession>
<feature type="domain" description="Cell division control protein 73 C-terminal" evidence="6">
    <location>
        <begin position="271"/>
        <end position="439"/>
    </location>
</feature>
<reference evidence="7 8" key="1">
    <citation type="journal article" date="2019" name="Nat. Ecol. Evol.">
        <title>Megaphylogeny resolves global patterns of mushroom evolution.</title>
        <authorList>
            <person name="Varga T."/>
            <person name="Krizsan K."/>
            <person name="Foldi C."/>
            <person name="Dima B."/>
            <person name="Sanchez-Garcia M."/>
            <person name="Sanchez-Ramirez S."/>
            <person name="Szollosi G.J."/>
            <person name="Szarkandi J.G."/>
            <person name="Papp V."/>
            <person name="Albert L."/>
            <person name="Andreopoulos W."/>
            <person name="Angelini C."/>
            <person name="Antonin V."/>
            <person name="Barry K.W."/>
            <person name="Bougher N.L."/>
            <person name="Buchanan P."/>
            <person name="Buyck B."/>
            <person name="Bense V."/>
            <person name="Catcheside P."/>
            <person name="Chovatia M."/>
            <person name="Cooper J."/>
            <person name="Damon W."/>
            <person name="Desjardin D."/>
            <person name="Finy P."/>
            <person name="Geml J."/>
            <person name="Haridas S."/>
            <person name="Hughes K."/>
            <person name="Justo A."/>
            <person name="Karasinski D."/>
            <person name="Kautmanova I."/>
            <person name="Kiss B."/>
            <person name="Kocsube S."/>
            <person name="Kotiranta H."/>
            <person name="LaButti K.M."/>
            <person name="Lechner B.E."/>
            <person name="Liimatainen K."/>
            <person name="Lipzen A."/>
            <person name="Lukacs Z."/>
            <person name="Mihaltcheva S."/>
            <person name="Morgado L.N."/>
            <person name="Niskanen T."/>
            <person name="Noordeloos M.E."/>
            <person name="Ohm R.A."/>
            <person name="Ortiz-Santana B."/>
            <person name="Ovrebo C."/>
            <person name="Racz N."/>
            <person name="Riley R."/>
            <person name="Savchenko A."/>
            <person name="Shiryaev A."/>
            <person name="Soop K."/>
            <person name="Spirin V."/>
            <person name="Szebenyi C."/>
            <person name="Tomsovsky M."/>
            <person name="Tulloss R.E."/>
            <person name="Uehling J."/>
            <person name="Grigoriev I.V."/>
            <person name="Vagvolgyi C."/>
            <person name="Papp T."/>
            <person name="Martin F.M."/>
            <person name="Miettinen O."/>
            <person name="Hibbett D.S."/>
            <person name="Nagy L.G."/>
        </authorList>
    </citation>
    <scope>NUCLEOTIDE SEQUENCE [LARGE SCALE GENOMIC DNA]</scope>
    <source>
        <strain evidence="7 8">CBS 962.96</strain>
    </source>
</reference>
<dbReference type="GO" id="GO:0006368">
    <property type="term" value="P:transcription elongation by RNA polymerase II"/>
    <property type="evidence" value="ECO:0007669"/>
    <property type="project" value="InterPro"/>
</dbReference>
<keyword evidence="8" id="KW-1185">Reference proteome</keyword>
<dbReference type="GO" id="GO:0032968">
    <property type="term" value="P:positive regulation of transcription elongation by RNA polymerase II"/>
    <property type="evidence" value="ECO:0007669"/>
    <property type="project" value="TreeGrafter"/>
</dbReference>
<proteinExistence type="inferred from homology"/>
<dbReference type="InterPro" id="IPR038103">
    <property type="entry name" value="CDC73_C_sf"/>
</dbReference>
<evidence type="ECO:0000256" key="2">
    <source>
        <dbReference type="ARBA" id="ARBA00010427"/>
    </source>
</evidence>
<evidence type="ECO:0000256" key="5">
    <source>
        <dbReference type="SAM" id="MobiDB-lite"/>
    </source>
</evidence>
<dbReference type="InterPro" id="IPR007852">
    <property type="entry name" value="Cdc73/Parafibromin"/>
</dbReference>
<dbReference type="PANTHER" id="PTHR12466:SF8">
    <property type="entry name" value="PARAFIBROMIN"/>
    <property type="match status" value="1"/>
</dbReference>
<evidence type="ECO:0000256" key="1">
    <source>
        <dbReference type="ARBA" id="ARBA00004123"/>
    </source>
</evidence>
<keyword evidence="4" id="KW-0539">Nucleus</keyword>
<name>A0A4S8MVP4_DENBC</name>
<dbReference type="PANTHER" id="PTHR12466">
    <property type="entry name" value="CDC73 DOMAIN PROTEIN"/>
    <property type="match status" value="1"/>
</dbReference>
<dbReference type="Gene3D" id="3.40.50.11990">
    <property type="entry name" value="RNA polymerase II accessory factor, Cdc73 C-terminal domain"/>
    <property type="match status" value="1"/>
</dbReference>
<feature type="region of interest" description="Disordered" evidence="5">
    <location>
        <begin position="246"/>
        <end position="265"/>
    </location>
</feature>
<dbReference type="GO" id="GO:0016593">
    <property type="term" value="C:Cdc73/Paf1 complex"/>
    <property type="evidence" value="ECO:0007669"/>
    <property type="project" value="InterPro"/>
</dbReference>
<dbReference type="FunFam" id="3.40.50.11990:FF:000004">
    <property type="entry name" value="Potential RNA Pol II elongation accessory factor"/>
    <property type="match status" value="1"/>
</dbReference>
<organism evidence="7 8">
    <name type="scientific">Dendrothele bispora (strain CBS 962.96)</name>
    <dbReference type="NCBI Taxonomy" id="1314807"/>
    <lineage>
        <taxon>Eukaryota</taxon>
        <taxon>Fungi</taxon>
        <taxon>Dikarya</taxon>
        <taxon>Basidiomycota</taxon>
        <taxon>Agaricomycotina</taxon>
        <taxon>Agaricomycetes</taxon>
        <taxon>Agaricomycetidae</taxon>
        <taxon>Agaricales</taxon>
        <taxon>Agaricales incertae sedis</taxon>
        <taxon>Dendrothele</taxon>
    </lineage>
</organism>
<protein>
    <submittedName>
        <fullName evidence="7">CDC73-domain-containing protein</fullName>
    </submittedName>
</protein>
<dbReference type="Pfam" id="PF05179">
    <property type="entry name" value="CDC73_C"/>
    <property type="match status" value="1"/>
</dbReference>
<dbReference type="EMBL" id="ML179038">
    <property type="protein sequence ID" value="THV07383.1"/>
    <property type="molecule type" value="Genomic_DNA"/>
</dbReference>